<proteinExistence type="predicted"/>
<name>A0AAX4F6Z7_9GAMM</name>
<evidence type="ECO:0000313" key="2">
    <source>
        <dbReference type="Proteomes" id="UP001304423"/>
    </source>
</evidence>
<dbReference type="InterPro" id="IPR027417">
    <property type="entry name" value="P-loop_NTPase"/>
</dbReference>
<dbReference type="Proteomes" id="UP001304423">
    <property type="component" value="Chromosome"/>
</dbReference>
<dbReference type="EMBL" id="CP136339">
    <property type="protein sequence ID" value="WOA54734.1"/>
    <property type="molecule type" value="Genomic_DNA"/>
</dbReference>
<accession>A0AAX4F6Z7</accession>
<reference evidence="1" key="1">
    <citation type="submission" date="2023-10" db="EMBL/GenBank/DDBJ databases">
        <title>Clonality and diversity in the soft rot Dickeya solani phytopathogen.</title>
        <authorList>
            <person name="Pedron J."/>
            <person name="Van Gijsegem F."/>
            <person name="Portier P."/>
            <person name="Taghouti G."/>
        </authorList>
    </citation>
    <scope>NUCLEOTIDE SEQUENCE</scope>
    <source>
        <strain evidence="1">CFBP5647</strain>
    </source>
</reference>
<sequence>MTDIDEDQLSYTLQQRADYIPLDELLDETSEEGAIFNKVYSELTNKGLRTIVGPRGCGKTHMMRYAWVKCKEQPNKPFAVYVSFNRYFRLEPLLTSRGGAINQFHAWVLVRILLSIVDKRNEWDISKVDPETIINNNGFKLEVLSKFVSRVERSQPLEEDEADVVESITIEKVQAIIDEIRFQAERNYSIILMDDAALTLTPEYLLEFLDIVRSLKSTTIVPKASVYPGTTEKSPKFHEGQDSISIPVWISIDDDEYNTVMDSIAVKRVPTLDNIPDDVKNMFKLAAFGIPRAYLTMLDEFTRSKYKNNQQAINVIINEHLSARVNEYRSLSMKVPKFKDLIAFGEEFLDKFSLLLKESNTKLLYKKEKQIYVGIEKVGITPIVERMFNLLVEAGLIYDAGEVKHGTPQRIYQRFIPHSAMLISLRVFSTHEKSSAIKQILDGFSWKNTKHPLRRSLTRIIKSDRINSLSFSLPACSVCHTKRIHDNQKFCHNCANQLVDASTFNLCLDTKLDVVPGLTKWQKQKITESLPHLKTIRDYLAKQDPAADLLLIKGIGDKRATRIVDVLESFVDDFLS</sequence>
<dbReference type="SUPFAM" id="SSF52540">
    <property type="entry name" value="P-loop containing nucleoside triphosphate hydrolases"/>
    <property type="match status" value="1"/>
</dbReference>
<dbReference type="RefSeq" id="WP_316394854.1">
    <property type="nucleotide sequence ID" value="NZ_CP136339.1"/>
</dbReference>
<protein>
    <submittedName>
        <fullName evidence="1">Zinc ribbon domain-containing protein</fullName>
    </submittedName>
</protein>
<dbReference type="Pfam" id="PF24389">
    <property type="entry name" value="ORC-CDC6-like"/>
    <property type="match status" value="1"/>
</dbReference>
<organism evidence="1 2">
    <name type="scientific">Dickeya solani</name>
    <dbReference type="NCBI Taxonomy" id="1089444"/>
    <lineage>
        <taxon>Bacteria</taxon>
        <taxon>Pseudomonadati</taxon>
        <taxon>Pseudomonadota</taxon>
        <taxon>Gammaproteobacteria</taxon>
        <taxon>Enterobacterales</taxon>
        <taxon>Pectobacteriaceae</taxon>
        <taxon>Dickeya</taxon>
    </lineage>
</organism>
<evidence type="ECO:0000313" key="1">
    <source>
        <dbReference type="EMBL" id="WOA54734.1"/>
    </source>
</evidence>
<dbReference type="AlphaFoldDB" id="A0AAX4F6Z7"/>
<gene>
    <name evidence="1" type="ORF">RXA29_11195</name>
</gene>
<dbReference type="InterPro" id="IPR056955">
    <property type="entry name" value="ORC-CDC6-like"/>
</dbReference>